<evidence type="ECO:0000313" key="9">
    <source>
        <dbReference type="Proteomes" id="UP000650511"/>
    </source>
</evidence>
<dbReference type="SUPFAM" id="SSF56601">
    <property type="entry name" value="beta-lactamase/transpeptidase-like"/>
    <property type="match status" value="1"/>
</dbReference>
<dbReference type="NCBIfam" id="NF002133">
    <property type="entry name" value="PRK00971.1-2"/>
    <property type="match status" value="1"/>
</dbReference>
<evidence type="ECO:0000256" key="2">
    <source>
        <dbReference type="ARBA" id="ARBA00011881"/>
    </source>
</evidence>
<feature type="binding site" evidence="7">
    <location>
        <position position="252"/>
    </location>
    <ligand>
        <name>substrate</name>
    </ligand>
</feature>
<dbReference type="OrthoDB" id="9788822at2"/>
<reference evidence="8" key="2">
    <citation type="submission" date="2020-09" db="EMBL/GenBank/DDBJ databases">
        <authorList>
            <person name="Sun Q."/>
            <person name="Zhou Y."/>
        </authorList>
    </citation>
    <scope>NUCLEOTIDE SEQUENCE</scope>
    <source>
        <strain evidence="8">CGMCC 1.14988</strain>
    </source>
</reference>
<dbReference type="Pfam" id="PF04960">
    <property type="entry name" value="Glutaminase"/>
    <property type="match status" value="1"/>
</dbReference>
<dbReference type="EC" id="3.5.1.2" evidence="3 7"/>
<evidence type="ECO:0000313" key="8">
    <source>
        <dbReference type="EMBL" id="GGI05581.1"/>
    </source>
</evidence>
<dbReference type="GO" id="GO:0004359">
    <property type="term" value="F:glutaminase activity"/>
    <property type="evidence" value="ECO:0007669"/>
    <property type="project" value="UniProtKB-UniRule"/>
</dbReference>
<feature type="binding site" evidence="7">
    <location>
        <position position="169"/>
    </location>
    <ligand>
        <name>substrate</name>
    </ligand>
</feature>
<feature type="binding site" evidence="7">
    <location>
        <position position="176"/>
    </location>
    <ligand>
        <name>substrate</name>
    </ligand>
</feature>
<dbReference type="RefSeq" id="WP_130648453.1">
    <property type="nucleotide sequence ID" value="NZ_BMHA01000005.1"/>
</dbReference>
<dbReference type="FunFam" id="3.40.710.10:FF:000005">
    <property type="entry name" value="Glutaminase"/>
    <property type="match status" value="1"/>
</dbReference>
<keyword evidence="4 7" id="KW-0378">Hydrolase</keyword>
<dbReference type="PANTHER" id="PTHR12544">
    <property type="entry name" value="GLUTAMINASE"/>
    <property type="match status" value="1"/>
</dbReference>
<dbReference type="GO" id="GO:0006537">
    <property type="term" value="P:glutamate biosynthetic process"/>
    <property type="evidence" value="ECO:0007669"/>
    <property type="project" value="TreeGrafter"/>
</dbReference>
<feature type="binding site" evidence="7">
    <location>
        <position position="70"/>
    </location>
    <ligand>
        <name>substrate</name>
    </ligand>
</feature>
<comment type="catalytic activity">
    <reaction evidence="5 7">
        <text>L-glutamine + H2O = L-glutamate + NH4(+)</text>
        <dbReference type="Rhea" id="RHEA:15889"/>
        <dbReference type="ChEBI" id="CHEBI:15377"/>
        <dbReference type="ChEBI" id="CHEBI:28938"/>
        <dbReference type="ChEBI" id="CHEBI:29985"/>
        <dbReference type="ChEBI" id="CHEBI:58359"/>
        <dbReference type="EC" id="3.5.1.2"/>
    </reaction>
</comment>
<evidence type="ECO:0000256" key="7">
    <source>
        <dbReference type="HAMAP-Rule" id="MF_00313"/>
    </source>
</evidence>
<dbReference type="AlphaFoldDB" id="A0A8J3A7H5"/>
<dbReference type="NCBIfam" id="TIGR03814">
    <property type="entry name" value="Gln_ase"/>
    <property type="match status" value="1"/>
</dbReference>
<evidence type="ECO:0000256" key="3">
    <source>
        <dbReference type="ARBA" id="ARBA00012918"/>
    </source>
</evidence>
<dbReference type="GO" id="GO:0006543">
    <property type="term" value="P:L-glutamine catabolic process"/>
    <property type="evidence" value="ECO:0007669"/>
    <property type="project" value="TreeGrafter"/>
</dbReference>
<gene>
    <name evidence="7 8" type="primary">glsA</name>
    <name evidence="8" type="ORF">GCM10011354_14800</name>
</gene>
<evidence type="ECO:0000256" key="1">
    <source>
        <dbReference type="ARBA" id="ARBA00011076"/>
    </source>
</evidence>
<sequence>MGGDDASKDLDALLEEVAEIARPKASEGELADYIPELREEDPDSFGLAVVDLDGTEHVVGDVDRPFAIQSVSKVFSLVLAMQKADAADGVRKELWGRVGVEPSGDPFNSLVQLEHEKGIPRNPMINAGALVVDDVLLDHCTDHHEEMQALVSELAGEEVTVDERIASSEEGTSGRNRAMAYLMQSFGNLHHPVDDVIKAYAHQCAVKMTARQLARASRFLANDGVDPATGRQILRPPLARRVNALMLTCGTYDAAGEFAFDVGIPCKSGVAGAIMGVVPDRYGVTVWSPPLDQAGNSRAGKAALHELTDRLDLSVF</sequence>
<dbReference type="PANTHER" id="PTHR12544:SF29">
    <property type="entry name" value="GLUTAMINASE"/>
    <property type="match status" value="1"/>
</dbReference>
<comment type="similarity">
    <text evidence="1 7">Belongs to the glutaminase family.</text>
</comment>
<feature type="binding site" evidence="7">
    <location>
        <position position="200"/>
    </location>
    <ligand>
        <name>substrate</name>
    </ligand>
</feature>
<evidence type="ECO:0000256" key="5">
    <source>
        <dbReference type="ARBA" id="ARBA00049534"/>
    </source>
</evidence>
<keyword evidence="7" id="KW-0007">Acetylation</keyword>
<dbReference type="HAMAP" id="MF_00313">
    <property type="entry name" value="Glutaminase"/>
    <property type="match status" value="1"/>
</dbReference>
<keyword evidence="9" id="KW-1185">Reference proteome</keyword>
<evidence type="ECO:0000256" key="4">
    <source>
        <dbReference type="ARBA" id="ARBA00022801"/>
    </source>
</evidence>
<comment type="subunit">
    <text evidence="2 7">Homotetramer.</text>
</comment>
<accession>A0A8J3A7H5</accession>
<organism evidence="8 9">
    <name type="scientific">Egicoccus halophilus</name>
    <dbReference type="NCBI Taxonomy" id="1670830"/>
    <lineage>
        <taxon>Bacteria</taxon>
        <taxon>Bacillati</taxon>
        <taxon>Actinomycetota</taxon>
        <taxon>Nitriliruptoria</taxon>
        <taxon>Egicoccales</taxon>
        <taxon>Egicoccaceae</taxon>
        <taxon>Egicoccus</taxon>
    </lineage>
</organism>
<feature type="binding site" evidence="7">
    <location>
        <position position="126"/>
    </location>
    <ligand>
        <name>substrate</name>
    </ligand>
</feature>
<evidence type="ECO:0000256" key="6">
    <source>
        <dbReference type="ARBA" id="ARBA00070405"/>
    </source>
</evidence>
<reference evidence="8" key="1">
    <citation type="journal article" date="2014" name="Int. J. Syst. Evol. Microbiol.">
        <title>Complete genome sequence of Corynebacterium casei LMG S-19264T (=DSM 44701T), isolated from a smear-ripened cheese.</title>
        <authorList>
            <consortium name="US DOE Joint Genome Institute (JGI-PGF)"/>
            <person name="Walter F."/>
            <person name="Albersmeier A."/>
            <person name="Kalinowski J."/>
            <person name="Ruckert C."/>
        </authorList>
    </citation>
    <scope>NUCLEOTIDE SEQUENCE</scope>
    <source>
        <strain evidence="8">CGMCC 1.14988</strain>
    </source>
</reference>
<proteinExistence type="inferred from homology"/>
<dbReference type="EMBL" id="BMHA01000005">
    <property type="protein sequence ID" value="GGI05581.1"/>
    <property type="molecule type" value="Genomic_DNA"/>
</dbReference>
<comment type="caution">
    <text evidence="8">The sequence shown here is derived from an EMBL/GenBank/DDBJ whole genome shotgun (WGS) entry which is preliminary data.</text>
</comment>
<protein>
    <recommendedName>
        <fullName evidence="6 7">Glutaminase</fullName>
        <ecNumber evidence="3 7">3.5.1.2</ecNumber>
    </recommendedName>
</protein>
<dbReference type="InterPro" id="IPR015868">
    <property type="entry name" value="Glutaminase"/>
</dbReference>
<dbReference type="Gene3D" id="3.40.710.10">
    <property type="entry name" value="DD-peptidase/beta-lactamase superfamily"/>
    <property type="match status" value="1"/>
</dbReference>
<dbReference type="InterPro" id="IPR012338">
    <property type="entry name" value="Beta-lactam/transpept-like"/>
</dbReference>
<dbReference type="Proteomes" id="UP000650511">
    <property type="component" value="Unassembled WGS sequence"/>
</dbReference>
<feature type="binding site" evidence="7">
    <location>
        <position position="270"/>
    </location>
    <ligand>
        <name>substrate</name>
    </ligand>
</feature>
<name>A0A8J3A7H5_9ACTN</name>